<protein>
    <submittedName>
        <fullName evidence="1">Uncharacterized protein</fullName>
    </submittedName>
</protein>
<dbReference type="Proteomes" id="UP000048948">
    <property type="component" value="Unassembled WGS sequence"/>
</dbReference>
<sequence length="53" mass="5729">MVTFRPGMRASIAPLGFISLPIKMKLSWLGLGALGPSEMRCCISRDAMTALCE</sequence>
<gene>
    <name evidence="1" type="ORF">ERS027646_04085</name>
</gene>
<proteinExistence type="predicted"/>
<accession>A0A655ATJ5</accession>
<organism evidence="1 2">
    <name type="scientific">Mycobacterium tuberculosis</name>
    <dbReference type="NCBI Taxonomy" id="1773"/>
    <lineage>
        <taxon>Bacteria</taxon>
        <taxon>Bacillati</taxon>
        <taxon>Actinomycetota</taxon>
        <taxon>Actinomycetes</taxon>
        <taxon>Mycobacteriales</taxon>
        <taxon>Mycobacteriaceae</taxon>
        <taxon>Mycobacterium</taxon>
        <taxon>Mycobacterium tuberculosis complex</taxon>
    </lineage>
</organism>
<evidence type="ECO:0000313" key="2">
    <source>
        <dbReference type="Proteomes" id="UP000048948"/>
    </source>
</evidence>
<dbReference type="AlphaFoldDB" id="A0A655ATJ5"/>
<reference evidence="1 2" key="1">
    <citation type="submission" date="2015-03" db="EMBL/GenBank/DDBJ databases">
        <authorList>
            <consortium name="Pathogen Informatics"/>
        </authorList>
    </citation>
    <scope>NUCLEOTIDE SEQUENCE [LARGE SCALE GENOMIC DNA]</scope>
    <source>
        <strain evidence="1 2">Bir 172</strain>
    </source>
</reference>
<evidence type="ECO:0000313" key="1">
    <source>
        <dbReference type="EMBL" id="CKT74647.1"/>
    </source>
</evidence>
<dbReference type="EMBL" id="CNGE01001125">
    <property type="protein sequence ID" value="CKT74647.1"/>
    <property type="molecule type" value="Genomic_DNA"/>
</dbReference>
<name>A0A655ATJ5_MYCTX</name>